<gene>
    <name evidence="2" type="ORF">BJ085DRAFT_32258</name>
</gene>
<reference evidence="3" key="1">
    <citation type="journal article" date="2018" name="Nat. Microbiol.">
        <title>Leveraging single-cell genomics to expand the fungal tree of life.</title>
        <authorList>
            <person name="Ahrendt S.R."/>
            <person name="Quandt C.A."/>
            <person name="Ciobanu D."/>
            <person name="Clum A."/>
            <person name="Salamov A."/>
            <person name="Andreopoulos B."/>
            <person name="Cheng J.F."/>
            <person name="Woyke T."/>
            <person name="Pelin A."/>
            <person name="Henrissat B."/>
            <person name="Reynolds N.K."/>
            <person name="Benny G.L."/>
            <person name="Smith M.E."/>
            <person name="James T.Y."/>
            <person name="Grigoriev I.V."/>
        </authorList>
    </citation>
    <scope>NUCLEOTIDE SEQUENCE [LARGE SCALE GENOMIC DNA]</scope>
    <source>
        <strain evidence="3">RSA 468</strain>
    </source>
</reference>
<sequence>MLSGNQAFSSESLMDSSSHAATPNQGKWADEDRSYQPIGVDPSTNHTNYNSADWAPRPAPNPYYGESYLSSGVPNSRQLVAVALSYSLKEQYGQLINEIQLHAIQLHLTAPAKYAFMGTAHWVDEDATSIQATLDSFNSASPNDHHQILSTIEQGSQRSLDMHRDQQLILLYAFPTFGHTAQTIAYSVGYSPLATDEANTFFSYMWTLMECRDEKYNTEPMDTGVISEDRNGFGRRRGLLFMDKHWPKLELFTNPYRPQV</sequence>
<dbReference type="Proteomes" id="UP000268162">
    <property type="component" value="Unassembled WGS sequence"/>
</dbReference>
<proteinExistence type="predicted"/>
<feature type="region of interest" description="Disordered" evidence="1">
    <location>
        <begin position="1"/>
        <end position="53"/>
    </location>
</feature>
<evidence type="ECO:0000313" key="2">
    <source>
        <dbReference type="EMBL" id="RKP38816.1"/>
    </source>
</evidence>
<organism evidence="2 3">
    <name type="scientific">Dimargaris cristalligena</name>
    <dbReference type="NCBI Taxonomy" id="215637"/>
    <lineage>
        <taxon>Eukaryota</taxon>
        <taxon>Fungi</taxon>
        <taxon>Fungi incertae sedis</taxon>
        <taxon>Zoopagomycota</taxon>
        <taxon>Kickxellomycotina</taxon>
        <taxon>Dimargaritomycetes</taxon>
        <taxon>Dimargaritales</taxon>
        <taxon>Dimargaritaceae</taxon>
        <taxon>Dimargaris</taxon>
    </lineage>
</organism>
<feature type="compositionally biased region" description="Polar residues" evidence="1">
    <location>
        <begin position="42"/>
        <end position="51"/>
    </location>
</feature>
<dbReference type="EMBL" id="ML002327">
    <property type="protein sequence ID" value="RKP38816.1"/>
    <property type="molecule type" value="Genomic_DNA"/>
</dbReference>
<feature type="compositionally biased region" description="Polar residues" evidence="1">
    <location>
        <begin position="1"/>
        <end position="25"/>
    </location>
</feature>
<protein>
    <submittedName>
        <fullName evidence="2">Uncharacterized protein</fullName>
    </submittedName>
</protein>
<dbReference type="AlphaFoldDB" id="A0A4P9ZYK0"/>
<accession>A0A4P9ZYK0</accession>
<name>A0A4P9ZYK0_9FUNG</name>
<evidence type="ECO:0000313" key="3">
    <source>
        <dbReference type="Proteomes" id="UP000268162"/>
    </source>
</evidence>
<evidence type="ECO:0000256" key="1">
    <source>
        <dbReference type="SAM" id="MobiDB-lite"/>
    </source>
</evidence>
<keyword evidence="3" id="KW-1185">Reference proteome</keyword>